<dbReference type="NCBIfam" id="NF012196">
    <property type="entry name" value="Ig_like_ice"/>
    <property type="match status" value="8"/>
</dbReference>
<gene>
    <name evidence="4" type="ORF">C2E15_14225</name>
</gene>
<feature type="region of interest" description="Disordered" evidence="1">
    <location>
        <begin position="167"/>
        <end position="230"/>
    </location>
</feature>
<protein>
    <submittedName>
        <fullName evidence="4">Uncharacterized protein</fullName>
    </submittedName>
</protein>
<feature type="domain" description="Bacterial Ig-like" evidence="2">
    <location>
        <begin position="3469"/>
        <end position="3535"/>
    </location>
</feature>
<dbReference type="Proteomes" id="UP000238365">
    <property type="component" value="Chromosome"/>
</dbReference>
<feature type="domain" description="Bacterial Ig-like" evidence="2">
    <location>
        <begin position="2764"/>
        <end position="2828"/>
    </location>
</feature>
<feature type="domain" description="Bacterial Ig-like" evidence="2">
    <location>
        <begin position="1951"/>
        <end position="2020"/>
    </location>
</feature>
<feature type="domain" description="Bacterial Ig-like" evidence="2">
    <location>
        <begin position="2465"/>
        <end position="2526"/>
    </location>
</feature>
<dbReference type="InterPro" id="IPR049826">
    <property type="entry name" value="Ig-like_ice"/>
</dbReference>
<dbReference type="InterPro" id="IPR044016">
    <property type="entry name" value="Big_13"/>
</dbReference>
<evidence type="ECO:0000259" key="2">
    <source>
        <dbReference type="Pfam" id="PF19077"/>
    </source>
</evidence>
<reference evidence="4 5" key="1">
    <citation type="submission" date="2018-01" db="EMBL/GenBank/DDBJ databases">
        <title>Complete and assembled Genome of Pantoea gaviniae DSM22758T.</title>
        <authorList>
            <person name="Stevens M.J.A."/>
            <person name="Zurfluh K."/>
            <person name="Stephan R."/>
        </authorList>
    </citation>
    <scope>NUCLEOTIDE SEQUENCE [LARGE SCALE GENOMIC DNA]</scope>
    <source>
        <strain evidence="4 5">DSM 22758</strain>
    </source>
</reference>
<feature type="domain" description="Bacterial Ig-like" evidence="2">
    <location>
        <begin position="546"/>
        <end position="618"/>
    </location>
</feature>
<dbReference type="InterPro" id="IPR043555">
    <property type="entry name" value="SRPX-like"/>
</dbReference>
<dbReference type="PANTHER" id="PTHR46343">
    <property type="entry name" value="HYR DOMAIN-CONTAINING PROTEIN"/>
    <property type="match status" value="1"/>
</dbReference>
<feature type="domain" description="Bacterial Ig-like" evidence="2">
    <location>
        <begin position="3345"/>
        <end position="3434"/>
    </location>
</feature>
<evidence type="ECO:0000256" key="1">
    <source>
        <dbReference type="SAM" id="MobiDB-lite"/>
    </source>
</evidence>
<feature type="domain" description="Bacterial Ig-like" evidence="2">
    <location>
        <begin position="2042"/>
        <end position="2118"/>
    </location>
</feature>
<feature type="domain" description="Bacterial Ig-like" evidence="2">
    <location>
        <begin position="954"/>
        <end position="1021"/>
    </location>
</feature>
<feature type="compositionally biased region" description="Gly residues" evidence="1">
    <location>
        <begin position="167"/>
        <end position="215"/>
    </location>
</feature>
<name>A0A2L0IHQ8_9GAMM</name>
<feature type="domain" description="Bacterial Ig-like" evidence="2">
    <location>
        <begin position="728"/>
        <end position="817"/>
    </location>
</feature>
<proteinExistence type="predicted"/>
<accession>A0A2L0IHQ8</accession>
<organism evidence="4 5">
    <name type="scientific">Mixta gaviniae</name>
    <dbReference type="NCBI Taxonomy" id="665914"/>
    <lineage>
        <taxon>Bacteria</taxon>
        <taxon>Pseudomonadati</taxon>
        <taxon>Pseudomonadota</taxon>
        <taxon>Gammaproteobacteria</taxon>
        <taxon>Enterobacterales</taxon>
        <taxon>Erwiniaceae</taxon>
        <taxon>Mixta</taxon>
    </lineage>
</organism>
<feature type="domain" description="Bacterial Ig-like" evidence="2">
    <location>
        <begin position="1354"/>
        <end position="1419"/>
    </location>
</feature>
<feature type="domain" description="Bacterial Ig-like" evidence="2">
    <location>
        <begin position="2959"/>
        <end position="3032"/>
    </location>
</feature>
<feature type="domain" description="Bacterial Ig-like" evidence="2">
    <location>
        <begin position="2146"/>
        <end position="2219"/>
    </location>
</feature>
<dbReference type="NCBIfam" id="NF033677">
    <property type="entry name" value="biofilm_BapA_N"/>
    <property type="match status" value="1"/>
</dbReference>
<feature type="domain" description="Bacterial Ig-like" evidence="2">
    <location>
        <begin position="343"/>
        <end position="419"/>
    </location>
</feature>
<feature type="domain" description="Bacterial Ig-like" evidence="2">
    <location>
        <begin position="1641"/>
        <end position="1711"/>
    </location>
</feature>
<dbReference type="Gene3D" id="2.60.40.10">
    <property type="entry name" value="Immunoglobulins"/>
    <property type="match status" value="43"/>
</dbReference>
<dbReference type="Pfam" id="PF22783">
    <property type="entry name" value="BapA_N"/>
    <property type="match status" value="1"/>
</dbReference>
<dbReference type="InterPro" id="IPR013783">
    <property type="entry name" value="Ig-like_fold"/>
</dbReference>
<feature type="domain" description="Bacterial Ig-like" evidence="2">
    <location>
        <begin position="2860"/>
        <end position="2933"/>
    </location>
</feature>
<evidence type="ECO:0000259" key="3">
    <source>
        <dbReference type="Pfam" id="PF22783"/>
    </source>
</evidence>
<dbReference type="EMBL" id="CP026377">
    <property type="protein sequence ID" value="AUX94118.1"/>
    <property type="molecule type" value="Genomic_DNA"/>
</dbReference>
<dbReference type="RefSeq" id="WP_104957952.1">
    <property type="nucleotide sequence ID" value="NZ_CP026377.1"/>
</dbReference>
<dbReference type="NCBIfam" id="NF033510">
    <property type="entry name" value="Ca_tandemer"/>
    <property type="match status" value="43"/>
</dbReference>
<dbReference type="Pfam" id="PF19077">
    <property type="entry name" value="Big_13"/>
    <property type="match status" value="18"/>
</dbReference>
<dbReference type="KEGG" id="pgz:C2E15_14225"/>
<feature type="domain" description="Bacterial Ig-like" evidence="2">
    <location>
        <begin position="428"/>
        <end position="518"/>
    </location>
</feature>
<dbReference type="InterPro" id="IPR048051">
    <property type="entry name" value="BapA-like_prefix-like"/>
</dbReference>
<sequence length="4795" mass="469357">MAQLSSGRVDIISRENGTLISQNTSNASRNVLLSEPSVVRVNGTRAMVASFERQGDDLILHMQDGTVVRYQRFFLDDASGQHSELVFDDGVNPPEHALFPMTSEAADASTAMTVTPTYESLGDIDPLLLADNALIGDNLTTAVGIAGVLGLAGVGIASAGGGGGGGDDNNNGGGDNGGGDNGGGDNGGGDNGGGDNGGGDNGGGDNGGGDNGGGIPEPVQGTITITEPISGDGYLNNSETQAPLVISGVTTGVTAGSTVTLTFNGVNYTGTVGGNGSWSVTIPASALAGLANGAQAITATVTSSTGDAVSDSGQLNVLVTPPQPTLNPPFGDGTLDGDEAGSDQTLTGNTGVTGAGQTVSVTLGGNTYTGTVGNDGSWSVTLPGSALQNLPQGANPISVTVTDAAGNSGTATGSVNVDTAPPPAGTVDTPISGDNQLTGDELQQDLIISGTGTAGDQVTVTFNGVDYLATVQANGRWAATIPASALSGLDAGQYAVAVSITTAAGNTSSLGETPVTVDPGQASPTLSVDPIAGDDILSGPEQQQPLTLSGSGSAGDTISVTLNGVSYQTTVGNGGQWSLTVPAADLAALADGPYTVNVTATSPAGGVYTQQSQLTVDTAPPALSLDAPLAGDGYLNNAEASAPLTVSGSGEAGTTVTVSLNGTDYTTTVPQSGQWSLDIPAADLAALPNGSYALGVTATDANGNTATSSSPLTVVADPAALPTVALDAFTGDNQLNNAEQAVDQQVTGTTTNVSAGQTVTVTLNGVDYTGTVQAGGVWSVTVPAADLAALADGSQTLSVVVSDVAGNSASASDTFTVAPPGSGGAVAIAPISDDGYLNAVEAQQPLIISGSATQVAEGTPVTVTLNGINYSGTVAADGSWSVTVPAADLGALSNGAQTITASVPDGSGGTLTGGATLNVAATPLPTPVLDTPFGDGVLSGDELNEAQTLTGSTGVTGGGQNVVVSLNGSDYPATVNNDGSWTVTVPATAIQDLPAGDSPLVVTVTDAAGNTNSATTPVTVDVSTPTLTINTPSGDGVVNASEQGSPLVVSGSVDAGSSVTVTLNGVDYPATVATDGSWSATVPASALQALADGRYDLNVTATRPDGASSTALAPVAIDTSAPAFALDPIAEDNILSGAELGAPLNISGSGSEGDSVTVTLNGINYTTSVGGDGRWSVSVPAADLGALANGNSYPVNVLVSDASGNRTSDQATLRVDSTPPALTIDTPSEDGLLNAAEQQQPLALTGSGEAGSAITVTVNGETFTGTVGVNGLWLVEIPAATLAGLNEGPNTISVAERDAIGNVTTQQTTLTVDAAQGSLPAVSIAVDAFAGNGVLDSAEQQVAQALTGTTSNVEAGQTVTVTLNGASYTGLVAADGSWRVTLPAEALNALNDGSQALTVTVSDLAGNSVNADATFTVNTATSGLALAPLANDGYLNAIEAAQDLVITGTSANVPEGGTVAVLFNGQTYNATVAANGSWSVTVPAASLAGLPDGPQTVTATATDATGAAVSSESTLNVVVAALPTVTVDTPFGNGYLNADELGQNGVLTGNTGVAGAGQTVTVTVDGDLYTGTVAPDGSWSVTLPAAALGALNEGANTLPVTVSDAAGNSASGNASVTVDTSAPPVTLDTPISGGTLNAAEVTQPLSLNGSGEAGNTITATLNGTEYTATVGDDGQWTLTIPAADLGALPDGSYTLSVSGSDAAGNTTTVETPLAVKAAAASLPTLTINDFAGNNVLDGAEQQTTQLLSGTATNVEPGQTVTLTLNGQTYSAVVQSGGGWSVPVPAADLGALANGAATISAAVSDAAGNTASQTLALTVNNALSGLAINPLSDDGYLNAGEAATDLQVTGASANLPVGTPITVTFNDRTYTATVDPNGTWNATIPASALAGLPDGSATLSVSATDAAGNAVTSSSTLNVAINNLPDATLQPAFGDGLLNAAESAAPQVLSGSTGVAGAGQSVTVTLNGADYSGTVDASGNWSVTLPAGALQALPAGESPLLVTVSDAAGNTSTVDSSVTVDVTTPTLSIDAIAGDNRINAVESAAPVTVSGSTNAGEGQTVTVSINGQNWTTSVGADGDWTLDLPAGALAGINSGDYPLTVTVSDAAGNPATATSTLTVANAVLAPTINTPFTDGYLNINDAENAQTLSGTSGITGAEQTVTVSLDGVSYPAVVDNNGNWTLSLDADTLQDLAAGTLPIVVTVADAAGNVGTVENAVTVDYSAPTLTLNAIAGDNTLNQAETLQDLVIAGTAGASEVGQTVTVNFNGQTLQTVVLNGGSWRVTVPASTLQGLPDGTTPVSVTLTDAAGNVTTLDRPLTVVASPADLPTLTLDAVSTDGYLNQAEAGEALTLTGVSTNLQAGQTVTVTLNGISYTGSVDDGGGWSVTVPQADIAQLSDGQQNVIVSAADTAGNPVTAEGSVTVLASAANQPTITVDPIASDDLVNEQEAANDLIITGSSQRVPEGGEVTVTLNGQTYTTTVDIDGNWSVTVPSAAAQALPQGDNTITVTAADVAGNPAQSSGSFTVDTAPPALANIELGVGGDETLNLAEALAGITLTGVSAPGQLVSVTLNDRTYSGAADGDGNFSIPIPSGDLQQLSDGVTPVVISVTDANGNANSTSLDLTVAINTLPALTLNAPFSDGVISAADAAIEQTLSGTATNLPADTPVTVTIGRLEFITRVDGDGNWQITVPANALSELADGTAPIVVSAADAAGNPASAQGSVDLVIAAQPAPVVNTPFVDGALNAAEAAAGQVISGVTGVTGGGQTVSVVIEGLNNGDPLTANVSANGNWSLALTPQQLGSLSDGAHTITVTVTDIAGNRDTASADFTAIVNTLPAPTLETPFGDGLLNAVEAAEGTTLSGTTGITGAQTVTVTINGTGYPVTVDGEGNWTVALTPEQLQALPDGTLPVIVTATDAAGNSNSDSDTLQVVVNTLPAATLDLPFGNGALNAEEADVTQTLTGQTGVTGAGQTVNVSISGLDGPLAATVDNAGNWALDLTPEQMDSLSNGTHTITVTASDVAGNISTTTPLEITTAVTAPVPVINTPFGDGVLNINEASGALSLSGNTGATGGNQGVQLNIDVGGTLYSGSVDENGDWTVNLPAGALNGLGDGAHDIVITVIDNAGNVVQRTETFTSALTPPVPTIGTPFGDGQLNGADAAAGVTLSGSAGGAESVTVTLGGQEYPATVNGDGSWTLAVPAATLGDLAQGNGSLTVTATDANGNSGSVVSEFNVNTSAPVITIADFTGDNALDYAESIVAQTLSGTATGAEPGSLVTVTLGGAAFSGIVDGSGGWSVSVPPETLSALTAPSAAIGVSITDPAGNTGTASATVSVDLTPPAGPLLTLGSVNGDNIVNATEALPVFTGTFANFDAGGGTIALSVNGTPVGTTTVTAADGSWTITPDAAAFPTDGSYQVTVTATGPAGTVTTGSTLLIDRTPPTLTVDPVTGDGFLSGAELASSQAISGTASVSEAGRTVTVTLGDNSYSAVVQNDGSWRATVPAAALQALGEGVTPITATLSDAAGNVTSTPASVTVDTGAPLLQLNTLLDNNVINATDILTTQVLTGSASGAEGQTIGVYLGDGDPIATAVVAADGTFSIDLTPEVLGSLTEGPLVLGVRVGDEAGNITDATLTVNKVVNQALNLVVDSVFGDGFLNAADTAVGQTISGIAESAGIGATVALTLGGTTLTANVGQDGKWAIVVPPSVLGLLQDGDIDLNLTLTDAAGNQRTVGETVTAIVDSVPVIGNLTGLFGGDNLLNIAELGQSQTIGGVIDAATGSTVTVTLGNQSYQTQVAAGGNWGVTIPATDLGNLLSGTVALGVQVTDPAGNTASQSVNIGVFGSAPVITLNPIFGTGFLNAAELLTNQTITGVAQNVAAGSTVNLTIGNSTVTAVVGDNGLFSATVTPAILSTLTEGNLTVGARVTDAAGNSAQASSGLVVDVTLPTININLLFGDGLLNVADALLTQTISGTVGNVEPGARVSVAIGGQTLATTAGANGAFSVALTPALLQGLADGNLTASVTVTDSAGNSNTSTAGALVGIHNPPVIRLDPLFGDGVLNIVESLVTQNITGSVANAAAGSQVRVNIGNTTVNATVGSDGRFSAAVSPDILGTLLNGNLTVGVSVTDPVGNVSSVTTGLLVGLNNPPALTVNPIFGDGVLSAADLNATQTISGGSSNLSSGSSVTVTLNGRTYTTTVGSGGGWSLSVPRTDLAALNDGTQTVSVRATDAYGNITNASGNVSVITHTPPTLTLNTVFGDGRLSAADALTAQTISGTSSNAEGSTVTVTLGGSRYTGTVGASGAWSIAVPPASLAAIADGTQTVNVSVTNSAGVSGTTSGTVLVGTHTLPTVTLNSYFGGDGYLNAAEANATGTLSGTATNAVGQTVTVNVAGTQYTTTVGANGAWSVSVPSATLRNISDGGHSVNVSVSDAVGNVASTSSSFNAITHNLPAIGVDPVLSLVSVLLTGLTISGGTLNLRQGTPISVTLNGTTQQTTVDALGRYSVKFSGGVLTALNLNSIVTVTAADVAGNRATTSTTLLLGSLLPVATAAEVAAMSLMAVSADAALASEGTQDHSAMANATGGTEQSAALLATSKVAVVDSTLTTEADTPAAAAGSVSETAAAVTPAAAETADNADTFTIGGVTIMLADGSQQQGETATGGSGSDTVILNDLNFTQIDGGAGTDTLVLNGEHMQLDLTALGLKISHIEVLDLGQSGTNSVKIDLKEALAITDAPEDDLVIKGVTGDQVTLANADGGVWSSVGQREVNGQLFDVYHNSALAATDTLGDVLVQHNLQVHVV</sequence>
<keyword evidence="5" id="KW-1185">Reference proteome</keyword>
<evidence type="ECO:0000313" key="4">
    <source>
        <dbReference type="EMBL" id="AUX94118.1"/>
    </source>
</evidence>
<dbReference type="PANTHER" id="PTHR46343:SF2">
    <property type="entry name" value="SUSHI_VON WILLEBRAND FACTOR TYPE A_EGF_PENTRAXIN DOMAIN-CONTAINING 1"/>
    <property type="match status" value="1"/>
</dbReference>
<feature type="domain" description="Bacterial Ig-like" evidence="2">
    <location>
        <begin position="1552"/>
        <end position="1620"/>
    </location>
</feature>
<feature type="domain" description="Bacterial Ig-like" evidence="2">
    <location>
        <begin position="645"/>
        <end position="717"/>
    </location>
</feature>
<feature type="domain" description="Biofilm-associated protein BapA-like prefix-like" evidence="3">
    <location>
        <begin position="9"/>
        <end position="132"/>
    </location>
</feature>
<evidence type="ECO:0000313" key="5">
    <source>
        <dbReference type="Proteomes" id="UP000238365"/>
    </source>
</evidence>